<keyword evidence="5" id="KW-1185">Reference proteome</keyword>
<reference evidence="4 5" key="1">
    <citation type="submission" date="2022-01" db="EMBL/GenBank/DDBJ databases">
        <title>A high-quality chromosome-level genome assembly of rohu carp, Labeo rohita.</title>
        <authorList>
            <person name="Arick M.A. II"/>
            <person name="Hsu C.-Y."/>
            <person name="Magbanua Z."/>
            <person name="Pechanova O."/>
            <person name="Grover C."/>
            <person name="Miller E."/>
            <person name="Thrash A."/>
            <person name="Ezzel L."/>
            <person name="Alam S."/>
            <person name="Benzie J."/>
            <person name="Hamilton M."/>
            <person name="Karsi A."/>
            <person name="Lawrence M.L."/>
            <person name="Peterson D.G."/>
        </authorList>
    </citation>
    <scope>NUCLEOTIDE SEQUENCE [LARGE SCALE GENOMIC DNA]</scope>
    <source>
        <strain evidence="5">BAU-BD-2019</strain>
        <tissue evidence="4">Blood</tissue>
    </source>
</reference>
<evidence type="ECO:0000256" key="2">
    <source>
        <dbReference type="SAM" id="Phobius"/>
    </source>
</evidence>
<evidence type="ECO:0000256" key="1">
    <source>
        <dbReference type="ARBA" id="ARBA00008645"/>
    </source>
</evidence>
<name>A0ABQ8LJ02_LABRO</name>
<dbReference type="InterPro" id="IPR029058">
    <property type="entry name" value="AB_hydrolase_fold"/>
</dbReference>
<feature type="domain" description="AB hydrolase-1" evidence="3">
    <location>
        <begin position="135"/>
        <end position="241"/>
    </location>
</feature>
<evidence type="ECO:0000313" key="4">
    <source>
        <dbReference type="EMBL" id="KAI2649811.1"/>
    </source>
</evidence>
<dbReference type="PANTHER" id="PTHR43798:SF34">
    <property type="entry name" value="MONOACYLGLYCEROL LIPASE ABHD6"/>
    <property type="match status" value="1"/>
</dbReference>
<dbReference type="InterPro" id="IPR000073">
    <property type="entry name" value="AB_hydrolase_1"/>
</dbReference>
<keyword evidence="2" id="KW-0812">Transmembrane</keyword>
<dbReference type="Proteomes" id="UP000830375">
    <property type="component" value="Unassembled WGS sequence"/>
</dbReference>
<dbReference type="Gene3D" id="3.40.50.1820">
    <property type="entry name" value="alpha/beta hydrolase"/>
    <property type="match status" value="1"/>
</dbReference>
<evidence type="ECO:0000313" key="5">
    <source>
        <dbReference type="Proteomes" id="UP000830375"/>
    </source>
</evidence>
<accession>A0ABQ8LJ02</accession>
<comment type="caution">
    <text evidence="4">The sequence shown here is derived from an EMBL/GenBank/DDBJ whole genome shotgun (WGS) entry which is preliminary data.</text>
</comment>
<evidence type="ECO:0000259" key="3">
    <source>
        <dbReference type="Pfam" id="PF00561"/>
    </source>
</evidence>
<dbReference type="EMBL" id="JACTAM010000023">
    <property type="protein sequence ID" value="KAI2649811.1"/>
    <property type="molecule type" value="Genomic_DNA"/>
</dbReference>
<dbReference type="InterPro" id="IPR050266">
    <property type="entry name" value="AB_hydrolase_sf"/>
</dbReference>
<dbReference type="Pfam" id="PF00561">
    <property type="entry name" value="Abhydrolase_1"/>
    <property type="match status" value="1"/>
</dbReference>
<comment type="similarity">
    <text evidence="1">Belongs to the AB hydrolase superfamily.</text>
</comment>
<dbReference type="SUPFAM" id="SSF53474">
    <property type="entry name" value="alpha/beta-Hydrolases"/>
    <property type="match status" value="1"/>
</dbReference>
<proteinExistence type="inferred from homology"/>
<protein>
    <submittedName>
        <fullName evidence="4">Monoacylglycerol lipase ABHD6</fullName>
    </submittedName>
</protein>
<gene>
    <name evidence="4" type="ORF">H4Q32_015841</name>
</gene>
<sequence length="362" mass="40793">MLPDPPPSLTLIQSHLYIWWLIAGQQRYHSQACIIFASHFSISACNGVPFCSAGCLVDKNKVAMDQDMVNMFAIAAGTLAIPLLLFMASFMLWPSSLIKVYYWYWRRTLGLQVHYADCGGYRFCYSYRGKPGLRPSVLMLHDFSAHKDTWLPMVKYLPKHLHLLCVDMPGHEGTTRTNTDDYSIQGQVKRIRQFVEAIRLNRKPFHLVGTSMGGTVAGVYAACHPSDLCGLTLICPAGLKNQNESKFDSQMCEVEHSQYTLNIPLIPSTPEEMEEMLKLCSHVRFRVPQQILQGLVDVRIPHNDFYYEVFMEIMSENSKYALHEHIQQITTPLQVIWGKQDQVCGGCVWGSGACGGSSGLSC</sequence>
<keyword evidence="2" id="KW-0472">Membrane</keyword>
<organism evidence="4 5">
    <name type="scientific">Labeo rohita</name>
    <name type="common">Indian major carp</name>
    <name type="synonym">Cyprinus rohita</name>
    <dbReference type="NCBI Taxonomy" id="84645"/>
    <lineage>
        <taxon>Eukaryota</taxon>
        <taxon>Metazoa</taxon>
        <taxon>Chordata</taxon>
        <taxon>Craniata</taxon>
        <taxon>Vertebrata</taxon>
        <taxon>Euteleostomi</taxon>
        <taxon>Actinopterygii</taxon>
        <taxon>Neopterygii</taxon>
        <taxon>Teleostei</taxon>
        <taxon>Ostariophysi</taxon>
        <taxon>Cypriniformes</taxon>
        <taxon>Cyprinidae</taxon>
        <taxon>Labeoninae</taxon>
        <taxon>Labeonini</taxon>
        <taxon>Labeo</taxon>
    </lineage>
</organism>
<dbReference type="PANTHER" id="PTHR43798">
    <property type="entry name" value="MONOACYLGLYCEROL LIPASE"/>
    <property type="match status" value="1"/>
</dbReference>
<feature type="transmembrane region" description="Helical" evidence="2">
    <location>
        <begin position="71"/>
        <end position="93"/>
    </location>
</feature>
<keyword evidence="2" id="KW-1133">Transmembrane helix</keyword>